<sequence length="148" mass="17479">MPRAAAKGPKKGRPRIVKEDITLPGHRSLTLGCAIEVKMPRDRPRPFWVAIYNGYEIRTRNIWIHVNWFYWPEETVRGLKNYHAEFELFVRFFAPSFFDLLELGLVVFQAELTRTHLQSSDHKVQGPTNVTHYSEDLDEDVEITNYFW</sequence>
<evidence type="ECO:0000313" key="2">
    <source>
        <dbReference type="Proteomes" id="UP000269721"/>
    </source>
</evidence>
<accession>A0A4P9WCC9</accession>
<dbReference type="OrthoDB" id="436852at2759"/>
<evidence type="ECO:0008006" key="3">
    <source>
        <dbReference type="Google" id="ProtNLM"/>
    </source>
</evidence>
<gene>
    <name evidence="1" type="ORF">BDK51DRAFT_27887</name>
</gene>
<proteinExistence type="predicted"/>
<dbReference type="EMBL" id="KZ997005">
    <property type="protein sequence ID" value="RKO88006.1"/>
    <property type="molecule type" value="Genomic_DNA"/>
</dbReference>
<dbReference type="Proteomes" id="UP000269721">
    <property type="component" value="Unassembled WGS sequence"/>
</dbReference>
<reference evidence="2" key="1">
    <citation type="journal article" date="2018" name="Nat. Microbiol.">
        <title>Leveraging single-cell genomics to expand the fungal tree of life.</title>
        <authorList>
            <person name="Ahrendt S.R."/>
            <person name="Quandt C.A."/>
            <person name="Ciobanu D."/>
            <person name="Clum A."/>
            <person name="Salamov A."/>
            <person name="Andreopoulos B."/>
            <person name="Cheng J.F."/>
            <person name="Woyke T."/>
            <person name="Pelin A."/>
            <person name="Henrissat B."/>
            <person name="Reynolds N.K."/>
            <person name="Benny G.L."/>
            <person name="Smith M.E."/>
            <person name="James T.Y."/>
            <person name="Grigoriev I.V."/>
        </authorList>
    </citation>
    <scope>NUCLEOTIDE SEQUENCE [LARGE SCALE GENOMIC DNA]</scope>
</reference>
<organism evidence="1 2">
    <name type="scientific">Blyttiomyces helicus</name>
    <dbReference type="NCBI Taxonomy" id="388810"/>
    <lineage>
        <taxon>Eukaryota</taxon>
        <taxon>Fungi</taxon>
        <taxon>Fungi incertae sedis</taxon>
        <taxon>Chytridiomycota</taxon>
        <taxon>Chytridiomycota incertae sedis</taxon>
        <taxon>Chytridiomycetes</taxon>
        <taxon>Chytridiomycetes incertae sedis</taxon>
        <taxon>Blyttiomyces</taxon>
    </lineage>
</organism>
<keyword evidence="2" id="KW-1185">Reference proteome</keyword>
<dbReference type="InterPro" id="IPR043151">
    <property type="entry name" value="BAH_sf"/>
</dbReference>
<name>A0A4P9WCC9_9FUNG</name>
<protein>
    <recommendedName>
        <fullName evidence="3">BAH domain-containing protein</fullName>
    </recommendedName>
</protein>
<dbReference type="Gene3D" id="2.30.30.490">
    <property type="match status" value="1"/>
</dbReference>
<evidence type="ECO:0000313" key="1">
    <source>
        <dbReference type="EMBL" id="RKO88006.1"/>
    </source>
</evidence>
<dbReference type="AlphaFoldDB" id="A0A4P9WCC9"/>